<keyword evidence="1" id="KW-1133">Transmembrane helix</keyword>
<protein>
    <submittedName>
        <fullName evidence="2">Uncharacterized protein</fullName>
    </submittedName>
</protein>
<dbReference type="EMBL" id="FOJS01000090">
    <property type="protein sequence ID" value="SFA57216.1"/>
    <property type="molecule type" value="Genomic_DNA"/>
</dbReference>
<evidence type="ECO:0000256" key="1">
    <source>
        <dbReference type="SAM" id="Phobius"/>
    </source>
</evidence>
<name>A0A1I0U227_9BACL</name>
<keyword evidence="1" id="KW-0472">Membrane</keyword>
<accession>A0A1I0U227</accession>
<gene>
    <name evidence="2" type="ORF">SAMN05192569_10902</name>
</gene>
<reference evidence="3" key="1">
    <citation type="submission" date="2016-10" db="EMBL/GenBank/DDBJ databases">
        <authorList>
            <person name="Varghese N."/>
            <person name="Submissions S."/>
        </authorList>
    </citation>
    <scope>NUCLEOTIDE SEQUENCE [LARGE SCALE GENOMIC DNA]</scope>
    <source>
        <strain evidence="3">M1</strain>
    </source>
</reference>
<feature type="transmembrane region" description="Helical" evidence="1">
    <location>
        <begin position="6"/>
        <end position="26"/>
    </location>
</feature>
<dbReference type="AlphaFoldDB" id="A0A1I0U227"/>
<proteinExistence type="predicted"/>
<evidence type="ECO:0000313" key="2">
    <source>
        <dbReference type="EMBL" id="SFA57216.1"/>
    </source>
</evidence>
<sequence length="80" mass="9448">MNRLFLQAIPFCNILYIFLYIFLIILGSRETLDKSTFLAFKPYIFGAKAYIFGVQTVHFWFQSVHHLQRCTFSFCGLNVK</sequence>
<keyword evidence="3" id="KW-1185">Reference proteome</keyword>
<organism evidence="2 3">
    <name type="scientific">Parageobacillus thermantarcticus</name>
    <dbReference type="NCBI Taxonomy" id="186116"/>
    <lineage>
        <taxon>Bacteria</taxon>
        <taxon>Bacillati</taxon>
        <taxon>Bacillota</taxon>
        <taxon>Bacilli</taxon>
        <taxon>Bacillales</taxon>
        <taxon>Anoxybacillaceae</taxon>
        <taxon>Parageobacillus</taxon>
    </lineage>
</organism>
<keyword evidence="1" id="KW-0812">Transmembrane</keyword>
<evidence type="ECO:0000313" key="3">
    <source>
        <dbReference type="Proteomes" id="UP000198650"/>
    </source>
</evidence>
<dbReference type="Proteomes" id="UP000198650">
    <property type="component" value="Unassembled WGS sequence"/>
</dbReference>